<sequence length="156" mass="18572">MDDKDTHLRDNHQVYGTTIWDNATCRQCETIEQELKKVKVQLLIVEADFQKAKTEIELEKTKVRWEMERKLSRKVSTRLPKDVSMFIQSLEKDVIDAKDTIRRLKHECVTLNERHAFSYSSLKLLVNKSCIDTKYKFRANNVYFNKTLARKYRNAQ</sequence>
<comment type="caution">
    <text evidence="2">The sequence shown here is derived from an EMBL/GenBank/DDBJ whole genome shotgun (WGS) entry which is preliminary data.</text>
</comment>
<evidence type="ECO:0000256" key="1">
    <source>
        <dbReference type="SAM" id="Coils"/>
    </source>
</evidence>
<keyword evidence="3" id="KW-1185">Reference proteome</keyword>
<gene>
    <name evidence="2" type="ORF">DPMN_105817</name>
</gene>
<evidence type="ECO:0000313" key="2">
    <source>
        <dbReference type="EMBL" id="KAH3832527.1"/>
    </source>
</evidence>
<protein>
    <submittedName>
        <fullName evidence="2">Uncharacterized protein</fullName>
    </submittedName>
</protein>
<accession>A0A9D4K3Z3</accession>
<keyword evidence="1" id="KW-0175">Coiled coil</keyword>
<dbReference type="Proteomes" id="UP000828390">
    <property type="component" value="Unassembled WGS sequence"/>
</dbReference>
<dbReference type="EMBL" id="JAIWYP010000004">
    <property type="protein sequence ID" value="KAH3832527.1"/>
    <property type="molecule type" value="Genomic_DNA"/>
</dbReference>
<proteinExistence type="predicted"/>
<dbReference type="AlphaFoldDB" id="A0A9D4K3Z3"/>
<feature type="coiled-coil region" evidence="1">
    <location>
        <begin position="87"/>
        <end position="114"/>
    </location>
</feature>
<name>A0A9D4K3Z3_DREPO</name>
<reference evidence="2" key="1">
    <citation type="journal article" date="2019" name="bioRxiv">
        <title>The Genome of the Zebra Mussel, Dreissena polymorpha: A Resource for Invasive Species Research.</title>
        <authorList>
            <person name="McCartney M.A."/>
            <person name="Auch B."/>
            <person name="Kono T."/>
            <person name="Mallez S."/>
            <person name="Zhang Y."/>
            <person name="Obille A."/>
            <person name="Becker A."/>
            <person name="Abrahante J.E."/>
            <person name="Garbe J."/>
            <person name="Badalamenti J.P."/>
            <person name="Herman A."/>
            <person name="Mangelson H."/>
            <person name="Liachko I."/>
            <person name="Sullivan S."/>
            <person name="Sone E.D."/>
            <person name="Koren S."/>
            <person name="Silverstein K.A.T."/>
            <person name="Beckman K.B."/>
            <person name="Gohl D.M."/>
        </authorList>
    </citation>
    <scope>NUCLEOTIDE SEQUENCE</scope>
    <source>
        <strain evidence="2">Duluth1</strain>
        <tissue evidence="2">Whole animal</tissue>
    </source>
</reference>
<evidence type="ECO:0000313" key="3">
    <source>
        <dbReference type="Proteomes" id="UP000828390"/>
    </source>
</evidence>
<organism evidence="2 3">
    <name type="scientific">Dreissena polymorpha</name>
    <name type="common">Zebra mussel</name>
    <name type="synonym">Mytilus polymorpha</name>
    <dbReference type="NCBI Taxonomy" id="45954"/>
    <lineage>
        <taxon>Eukaryota</taxon>
        <taxon>Metazoa</taxon>
        <taxon>Spiralia</taxon>
        <taxon>Lophotrochozoa</taxon>
        <taxon>Mollusca</taxon>
        <taxon>Bivalvia</taxon>
        <taxon>Autobranchia</taxon>
        <taxon>Heteroconchia</taxon>
        <taxon>Euheterodonta</taxon>
        <taxon>Imparidentia</taxon>
        <taxon>Neoheterodontei</taxon>
        <taxon>Myida</taxon>
        <taxon>Dreissenoidea</taxon>
        <taxon>Dreissenidae</taxon>
        <taxon>Dreissena</taxon>
    </lineage>
</organism>
<reference evidence="2" key="2">
    <citation type="submission" date="2020-11" db="EMBL/GenBank/DDBJ databases">
        <authorList>
            <person name="McCartney M.A."/>
            <person name="Auch B."/>
            <person name="Kono T."/>
            <person name="Mallez S."/>
            <person name="Becker A."/>
            <person name="Gohl D.M."/>
            <person name="Silverstein K.A.T."/>
            <person name="Koren S."/>
            <person name="Bechman K.B."/>
            <person name="Herman A."/>
            <person name="Abrahante J.E."/>
            <person name="Garbe J."/>
        </authorList>
    </citation>
    <scope>NUCLEOTIDE SEQUENCE</scope>
    <source>
        <strain evidence="2">Duluth1</strain>
        <tissue evidence="2">Whole animal</tissue>
    </source>
</reference>